<dbReference type="Proteomes" id="UP000886887">
    <property type="component" value="Unassembled WGS sequence"/>
</dbReference>
<evidence type="ECO:0000256" key="1">
    <source>
        <dbReference type="ARBA" id="ARBA00005417"/>
    </source>
</evidence>
<keyword evidence="3" id="KW-1003">Cell membrane</keyword>
<evidence type="ECO:0000313" key="11">
    <source>
        <dbReference type="Proteomes" id="UP000886887"/>
    </source>
</evidence>
<dbReference type="SUPFAM" id="SSF52540">
    <property type="entry name" value="P-loop containing nucleoside triphosphate hydrolases"/>
    <property type="match status" value="1"/>
</dbReference>
<dbReference type="SMART" id="SM00382">
    <property type="entry name" value="AAA"/>
    <property type="match status" value="1"/>
</dbReference>
<sequence>MIDIQGVKKIYPSQAGDVVALDGIDLAIHKGDIYGIIGMSGAGKSTLIRCINRLDSPTEGRILIDGENILTMGDKELRRMRRTVAMIFQQFNLLMQRTVLRNVCFPMEIAGVPKAQAHKRAKELLEIVGLAEKADAYPAQLSGGQRQRVAIARALATDPKVLLCDEATSALDPMTTQAILSLLQDINRRLGITIVIITHEMAVIRQICTRVAIIDGGRIAEKGNVREVFANPRTAAAKRLFRTTAEEELPPGKRCLRLIFDDNRTYEPVVAGMILASGVPVNILSANIQTVAGQQRGQMLVELPGDPEGAERVLAYLKEKQISIEEVNADELAGTIVHDR</sequence>
<dbReference type="SUPFAM" id="SSF55021">
    <property type="entry name" value="ACT-like"/>
    <property type="match status" value="1"/>
</dbReference>
<evidence type="ECO:0000256" key="5">
    <source>
        <dbReference type="ARBA" id="ARBA00022840"/>
    </source>
</evidence>
<keyword evidence="2" id="KW-0813">Transport</keyword>
<dbReference type="InterPro" id="IPR041701">
    <property type="entry name" value="MetN_ABC"/>
</dbReference>
<dbReference type="SMART" id="SM00930">
    <property type="entry name" value="NIL"/>
    <property type="match status" value="1"/>
</dbReference>
<dbReference type="FunFam" id="3.40.50.300:FF:000056">
    <property type="entry name" value="Cell division ATP-binding protein FtsE"/>
    <property type="match status" value="1"/>
</dbReference>
<evidence type="ECO:0000256" key="4">
    <source>
        <dbReference type="ARBA" id="ARBA00022741"/>
    </source>
</evidence>
<dbReference type="CDD" id="cd03258">
    <property type="entry name" value="ABC_MetN_methionine_transporter"/>
    <property type="match status" value="1"/>
</dbReference>
<dbReference type="InterPro" id="IPR045865">
    <property type="entry name" value="ACT-like_dom_sf"/>
</dbReference>
<comment type="caution">
    <text evidence="10">The sequence shown here is derived from an EMBL/GenBank/DDBJ whole genome shotgun (WGS) entry which is preliminary data.</text>
</comment>
<dbReference type="InterPro" id="IPR027417">
    <property type="entry name" value="P-loop_NTPase"/>
</dbReference>
<reference evidence="10" key="1">
    <citation type="submission" date="2020-10" db="EMBL/GenBank/DDBJ databases">
        <authorList>
            <person name="Gilroy R."/>
        </authorList>
    </citation>
    <scope>NUCLEOTIDE SEQUENCE</scope>
    <source>
        <strain evidence="10">ChiSxjej2B14-6234</strain>
    </source>
</reference>
<dbReference type="Gene3D" id="3.30.70.260">
    <property type="match status" value="1"/>
</dbReference>
<proteinExistence type="inferred from homology"/>
<evidence type="ECO:0000256" key="7">
    <source>
        <dbReference type="ARBA" id="ARBA00022970"/>
    </source>
</evidence>
<dbReference type="Pfam" id="PF00005">
    <property type="entry name" value="ABC_tran"/>
    <property type="match status" value="1"/>
</dbReference>
<dbReference type="AlphaFoldDB" id="A0A9D0ZBZ2"/>
<dbReference type="EMBL" id="DVFJ01000038">
    <property type="protein sequence ID" value="HIQ72759.1"/>
    <property type="molecule type" value="Genomic_DNA"/>
</dbReference>
<evidence type="ECO:0000256" key="6">
    <source>
        <dbReference type="ARBA" id="ARBA00022967"/>
    </source>
</evidence>
<dbReference type="InterPro" id="IPR050086">
    <property type="entry name" value="MetN_ABC_transporter-like"/>
</dbReference>
<comment type="similarity">
    <text evidence="1">Belongs to the ABC transporter superfamily.</text>
</comment>
<name>A0A9D0ZBZ2_9FIRM</name>
<dbReference type="InterPro" id="IPR018449">
    <property type="entry name" value="NIL_domain"/>
</dbReference>
<reference evidence="10" key="2">
    <citation type="journal article" date="2021" name="PeerJ">
        <title>Extensive microbial diversity within the chicken gut microbiome revealed by metagenomics and culture.</title>
        <authorList>
            <person name="Gilroy R."/>
            <person name="Ravi A."/>
            <person name="Getino M."/>
            <person name="Pursley I."/>
            <person name="Horton D.L."/>
            <person name="Alikhan N.F."/>
            <person name="Baker D."/>
            <person name="Gharbi K."/>
            <person name="Hall N."/>
            <person name="Watson M."/>
            <person name="Adriaenssens E.M."/>
            <person name="Foster-Nyarko E."/>
            <person name="Jarju S."/>
            <person name="Secka A."/>
            <person name="Antonio M."/>
            <person name="Oren A."/>
            <person name="Chaudhuri R.R."/>
            <person name="La Ragione R."/>
            <person name="Hildebrand F."/>
            <person name="Pallen M.J."/>
        </authorList>
    </citation>
    <scope>NUCLEOTIDE SEQUENCE</scope>
    <source>
        <strain evidence="10">ChiSxjej2B14-6234</strain>
    </source>
</reference>
<dbReference type="PROSITE" id="PS50893">
    <property type="entry name" value="ABC_TRANSPORTER_2"/>
    <property type="match status" value="1"/>
</dbReference>
<protein>
    <submittedName>
        <fullName evidence="10">ATP-binding cassette domain-containing protein</fullName>
    </submittedName>
</protein>
<evidence type="ECO:0000256" key="8">
    <source>
        <dbReference type="ARBA" id="ARBA00023136"/>
    </source>
</evidence>
<dbReference type="GO" id="GO:0005886">
    <property type="term" value="C:plasma membrane"/>
    <property type="evidence" value="ECO:0007669"/>
    <property type="project" value="UniProtKB-ARBA"/>
</dbReference>
<keyword evidence="6" id="KW-1278">Translocase</keyword>
<gene>
    <name evidence="10" type="ORF">IAB73_11190</name>
</gene>
<dbReference type="InterPro" id="IPR003593">
    <property type="entry name" value="AAA+_ATPase"/>
</dbReference>
<dbReference type="PANTHER" id="PTHR43166:SF30">
    <property type="entry name" value="METHIONINE IMPORT ATP-BINDING PROTEIN METN"/>
    <property type="match status" value="1"/>
</dbReference>
<evidence type="ECO:0000256" key="3">
    <source>
        <dbReference type="ARBA" id="ARBA00022475"/>
    </source>
</evidence>
<organism evidence="10 11">
    <name type="scientific">Candidatus Onthenecus intestinigallinarum</name>
    <dbReference type="NCBI Taxonomy" id="2840875"/>
    <lineage>
        <taxon>Bacteria</taxon>
        <taxon>Bacillati</taxon>
        <taxon>Bacillota</taxon>
        <taxon>Clostridia</taxon>
        <taxon>Eubacteriales</taxon>
        <taxon>Candidatus Onthenecus</taxon>
    </lineage>
</organism>
<dbReference type="GO" id="GO:0016887">
    <property type="term" value="F:ATP hydrolysis activity"/>
    <property type="evidence" value="ECO:0007669"/>
    <property type="project" value="InterPro"/>
</dbReference>
<keyword evidence="5 10" id="KW-0067">ATP-binding</keyword>
<dbReference type="Pfam" id="PF09383">
    <property type="entry name" value="NIL"/>
    <property type="match status" value="1"/>
</dbReference>
<feature type="domain" description="ABC transporter" evidence="9">
    <location>
        <begin position="2"/>
        <end position="241"/>
    </location>
</feature>
<keyword evidence="4" id="KW-0547">Nucleotide-binding</keyword>
<dbReference type="GO" id="GO:0006865">
    <property type="term" value="P:amino acid transport"/>
    <property type="evidence" value="ECO:0007669"/>
    <property type="project" value="UniProtKB-KW"/>
</dbReference>
<evidence type="ECO:0000259" key="9">
    <source>
        <dbReference type="PROSITE" id="PS50893"/>
    </source>
</evidence>
<evidence type="ECO:0000256" key="2">
    <source>
        <dbReference type="ARBA" id="ARBA00022448"/>
    </source>
</evidence>
<dbReference type="Gene3D" id="3.40.50.300">
    <property type="entry name" value="P-loop containing nucleotide triphosphate hydrolases"/>
    <property type="match status" value="1"/>
</dbReference>
<dbReference type="GO" id="GO:0005524">
    <property type="term" value="F:ATP binding"/>
    <property type="evidence" value="ECO:0007669"/>
    <property type="project" value="UniProtKB-KW"/>
</dbReference>
<keyword evidence="8" id="KW-0472">Membrane</keyword>
<dbReference type="PANTHER" id="PTHR43166">
    <property type="entry name" value="AMINO ACID IMPORT ATP-BINDING PROTEIN"/>
    <property type="match status" value="1"/>
</dbReference>
<accession>A0A9D0ZBZ2</accession>
<evidence type="ECO:0000313" key="10">
    <source>
        <dbReference type="EMBL" id="HIQ72759.1"/>
    </source>
</evidence>
<keyword evidence="7" id="KW-0029">Amino-acid transport</keyword>
<dbReference type="InterPro" id="IPR017871">
    <property type="entry name" value="ABC_transporter-like_CS"/>
</dbReference>
<dbReference type="PROSITE" id="PS00211">
    <property type="entry name" value="ABC_TRANSPORTER_1"/>
    <property type="match status" value="1"/>
</dbReference>
<dbReference type="InterPro" id="IPR003439">
    <property type="entry name" value="ABC_transporter-like_ATP-bd"/>
</dbReference>